<name>A0ACB9JAW2_9ASTR</name>
<accession>A0ACB9JAW2</accession>
<keyword evidence="2" id="KW-1185">Reference proteome</keyword>
<comment type="caution">
    <text evidence="1">The sequence shown here is derived from an EMBL/GenBank/DDBJ whole genome shotgun (WGS) entry which is preliminary data.</text>
</comment>
<organism evidence="1 2">
    <name type="scientific">Smallanthus sonchifolius</name>
    <dbReference type="NCBI Taxonomy" id="185202"/>
    <lineage>
        <taxon>Eukaryota</taxon>
        <taxon>Viridiplantae</taxon>
        <taxon>Streptophyta</taxon>
        <taxon>Embryophyta</taxon>
        <taxon>Tracheophyta</taxon>
        <taxon>Spermatophyta</taxon>
        <taxon>Magnoliopsida</taxon>
        <taxon>eudicotyledons</taxon>
        <taxon>Gunneridae</taxon>
        <taxon>Pentapetalae</taxon>
        <taxon>asterids</taxon>
        <taxon>campanulids</taxon>
        <taxon>Asterales</taxon>
        <taxon>Asteraceae</taxon>
        <taxon>Asteroideae</taxon>
        <taxon>Heliantheae alliance</taxon>
        <taxon>Millerieae</taxon>
        <taxon>Smallanthus</taxon>
    </lineage>
</organism>
<dbReference type="EMBL" id="CM042021">
    <property type="protein sequence ID" value="KAI3817613.1"/>
    <property type="molecule type" value="Genomic_DNA"/>
</dbReference>
<reference evidence="1 2" key="2">
    <citation type="journal article" date="2022" name="Mol. Ecol. Resour.">
        <title>The genomes of chicory, endive, great burdock and yacon provide insights into Asteraceae paleo-polyploidization history and plant inulin production.</title>
        <authorList>
            <person name="Fan W."/>
            <person name="Wang S."/>
            <person name="Wang H."/>
            <person name="Wang A."/>
            <person name="Jiang F."/>
            <person name="Liu H."/>
            <person name="Zhao H."/>
            <person name="Xu D."/>
            <person name="Zhang Y."/>
        </authorList>
    </citation>
    <scope>NUCLEOTIDE SEQUENCE [LARGE SCALE GENOMIC DNA]</scope>
    <source>
        <strain evidence="2">cv. Yunnan</strain>
        <tissue evidence="1">Leaves</tissue>
    </source>
</reference>
<proteinExistence type="predicted"/>
<sequence length="495" mass="57061">MHELVRDMGREVVSEKFPFEPGKRSRLWFHEDATRVISKEEGSKEIEGLVLNQPKPMHLNTKAFAIMQKLRLLQINNVHLHGSFQGLFTELRWLCWHHCPLEYLPTDLHPRKLVALDMQHSNLKTWNGMKSLTNLKRLNLCNSKFLRTTLDFSGVPKLDELSLRFSQSNRYTKANPWFSFLPFQIFSQTKTEIKFLPPTVSTLSSIKDMDLSDSNLSDADIPHDLSQLSSLGYLRLNGNKFRSLPSRLSQLRSLKHLWLNDCMVLQSIAEFPPNLRTLDASNCPLLEKLPDLSNLKYLECLDFSNCSSLVVLQGLQNIKSIKEIYLEGCSNLTTSFEESLFQGYSEQVVNCSVFLSRRRIPHWFSHKKVGSFISFDVPSGIETEFLEMTLWVDYVNEGKHAVGLQATIKNKTNETEWTYEANFFRTFEVNSWIEKCGIHLAYKTDIKATTQSSEAMVETESKNLDFIHEKRGHGAVKTSRELREETLKEIETGVK</sequence>
<reference evidence="2" key="1">
    <citation type="journal article" date="2022" name="Mol. Ecol. Resour.">
        <title>The genomes of chicory, endive, great burdock and yacon provide insights into Asteraceae palaeo-polyploidization history and plant inulin production.</title>
        <authorList>
            <person name="Fan W."/>
            <person name="Wang S."/>
            <person name="Wang H."/>
            <person name="Wang A."/>
            <person name="Jiang F."/>
            <person name="Liu H."/>
            <person name="Zhao H."/>
            <person name="Xu D."/>
            <person name="Zhang Y."/>
        </authorList>
    </citation>
    <scope>NUCLEOTIDE SEQUENCE [LARGE SCALE GENOMIC DNA]</scope>
    <source>
        <strain evidence="2">cv. Yunnan</strain>
    </source>
</reference>
<gene>
    <name evidence="1" type="ORF">L1987_11409</name>
</gene>
<dbReference type="Proteomes" id="UP001056120">
    <property type="component" value="Linkage Group LG04"/>
</dbReference>
<evidence type="ECO:0000313" key="2">
    <source>
        <dbReference type="Proteomes" id="UP001056120"/>
    </source>
</evidence>
<protein>
    <submittedName>
        <fullName evidence="1">Uncharacterized protein</fullName>
    </submittedName>
</protein>
<evidence type="ECO:0000313" key="1">
    <source>
        <dbReference type="EMBL" id="KAI3817613.1"/>
    </source>
</evidence>